<accession>A0ABR9ECQ8</accession>
<keyword evidence="2" id="KW-1185">Reference proteome</keyword>
<gene>
    <name evidence="1" type="ORF">PAUR_a1668</name>
</gene>
<name>A0ABR9ECQ8_9GAMM</name>
<dbReference type="EMBL" id="AQGV01000012">
    <property type="protein sequence ID" value="MBE0368134.1"/>
    <property type="molecule type" value="Genomic_DNA"/>
</dbReference>
<evidence type="ECO:0000313" key="2">
    <source>
        <dbReference type="Proteomes" id="UP000615755"/>
    </source>
</evidence>
<proteinExistence type="predicted"/>
<reference evidence="1 2" key="1">
    <citation type="submission" date="2015-03" db="EMBL/GenBank/DDBJ databases">
        <title>Genome sequence of Pseudoalteromonas aurantia.</title>
        <authorList>
            <person name="Xie B.-B."/>
            <person name="Rong J.-C."/>
            <person name="Qin Q.-L."/>
            <person name="Zhang Y.-Z."/>
        </authorList>
    </citation>
    <scope>NUCLEOTIDE SEQUENCE [LARGE SCALE GENOMIC DNA]</scope>
    <source>
        <strain evidence="1 2">208</strain>
    </source>
</reference>
<sequence>MGSHFDLINQALLLARANSIASSAKMTTPIGQKYYTAFQHHRRFTL</sequence>
<evidence type="ECO:0000313" key="1">
    <source>
        <dbReference type="EMBL" id="MBE0368134.1"/>
    </source>
</evidence>
<evidence type="ECO:0008006" key="3">
    <source>
        <dbReference type="Google" id="ProtNLM"/>
    </source>
</evidence>
<protein>
    <recommendedName>
        <fullName evidence="3">Orphan protein</fullName>
    </recommendedName>
</protein>
<dbReference type="Proteomes" id="UP000615755">
    <property type="component" value="Unassembled WGS sequence"/>
</dbReference>
<comment type="caution">
    <text evidence="1">The sequence shown here is derived from an EMBL/GenBank/DDBJ whole genome shotgun (WGS) entry which is preliminary data.</text>
</comment>
<organism evidence="1 2">
    <name type="scientific">Pseudoalteromonas aurantia 208</name>
    <dbReference type="NCBI Taxonomy" id="1314867"/>
    <lineage>
        <taxon>Bacteria</taxon>
        <taxon>Pseudomonadati</taxon>
        <taxon>Pseudomonadota</taxon>
        <taxon>Gammaproteobacteria</taxon>
        <taxon>Alteromonadales</taxon>
        <taxon>Pseudoalteromonadaceae</taxon>
        <taxon>Pseudoalteromonas</taxon>
    </lineage>
</organism>